<organism evidence="2 3">
    <name type="scientific">Bradyrhizobium valentinum</name>
    <dbReference type="NCBI Taxonomy" id="1518501"/>
    <lineage>
        <taxon>Bacteria</taxon>
        <taxon>Pseudomonadati</taxon>
        <taxon>Pseudomonadota</taxon>
        <taxon>Alphaproteobacteria</taxon>
        <taxon>Hyphomicrobiales</taxon>
        <taxon>Nitrobacteraceae</taxon>
        <taxon>Bradyrhizobium</taxon>
    </lineage>
</organism>
<reference evidence="2 3" key="1">
    <citation type="submission" date="2014-03" db="EMBL/GenBank/DDBJ databases">
        <title>Bradyrhizobium valentinum sp. nov., isolated from effective nodules of Lupinus mariae-josephae, a lupine endemic of basic-lime soils in Eastern Spain.</title>
        <authorList>
            <person name="Duran D."/>
            <person name="Rey L."/>
            <person name="Navarro A."/>
            <person name="Busquets A."/>
            <person name="Imperial J."/>
            <person name="Ruiz-Argueso T."/>
        </authorList>
    </citation>
    <scope>NUCLEOTIDE SEQUENCE [LARGE SCALE GENOMIC DNA]</scope>
    <source>
        <strain evidence="2 3">LmjM3</strain>
    </source>
</reference>
<name>A0A0R3KFJ4_9BRAD</name>
<proteinExistence type="predicted"/>
<comment type="caution">
    <text evidence="2">The sequence shown here is derived from an EMBL/GenBank/DDBJ whole genome shotgun (WGS) entry which is preliminary data.</text>
</comment>
<protein>
    <submittedName>
        <fullName evidence="2">Uncharacterized protein</fullName>
    </submittedName>
</protein>
<feature type="region of interest" description="Disordered" evidence="1">
    <location>
        <begin position="1"/>
        <end position="28"/>
    </location>
</feature>
<dbReference type="Proteomes" id="UP000051913">
    <property type="component" value="Unassembled WGS sequence"/>
</dbReference>
<gene>
    <name evidence="2" type="ORF">CP49_36930</name>
</gene>
<dbReference type="EMBL" id="LLXX01000211">
    <property type="protein sequence ID" value="KRQ94384.1"/>
    <property type="molecule type" value="Genomic_DNA"/>
</dbReference>
<keyword evidence="3" id="KW-1185">Reference proteome</keyword>
<evidence type="ECO:0000313" key="2">
    <source>
        <dbReference type="EMBL" id="KRQ94384.1"/>
    </source>
</evidence>
<sequence length="84" mass="9495">MGDAPANPVNERPFTTTHSINDRSHETKHLSKAEIAIVKARILRGDRYVDIASDYRLNQGRLADLKFGRIHADVEPANLDDRRS</sequence>
<evidence type="ECO:0000256" key="1">
    <source>
        <dbReference type="SAM" id="MobiDB-lite"/>
    </source>
</evidence>
<dbReference type="AlphaFoldDB" id="A0A0R3KFJ4"/>
<evidence type="ECO:0000313" key="3">
    <source>
        <dbReference type="Proteomes" id="UP000051913"/>
    </source>
</evidence>
<accession>A0A0R3KFJ4</accession>